<proteinExistence type="predicted"/>
<organism evidence="3 4">
    <name type="scientific">Okeania hirsuta</name>
    <dbReference type="NCBI Taxonomy" id="1458930"/>
    <lineage>
        <taxon>Bacteria</taxon>
        <taxon>Bacillati</taxon>
        <taxon>Cyanobacteriota</taxon>
        <taxon>Cyanophyceae</taxon>
        <taxon>Oscillatoriophycideae</taxon>
        <taxon>Oscillatoriales</taxon>
        <taxon>Microcoleaceae</taxon>
        <taxon>Okeania</taxon>
    </lineage>
</organism>
<dbReference type="GO" id="GO:0003677">
    <property type="term" value="F:DNA binding"/>
    <property type="evidence" value="ECO:0007669"/>
    <property type="project" value="UniProtKB-KW"/>
</dbReference>
<dbReference type="AlphaFoldDB" id="A0A3N6QNR5"/>
<evidence type="ECO:0000256" key="1">
    <source>
        <dbReference type="ARBA" id="ARBA00023125"/>
    </source>
</evidence>
<gene>
    <name evidence="3" type="ORF">D5R40_08955</name>
</gene>
<evidence type="ECO:0000259" key="2">
    <source>
        <dbReference type="Pfam" id="PF07282"/>
    </source>
</evidence>
<accession>A0A3N6QNR5</accession>
<evidence type="ECO:0000313" key="4">
    <source>
        <dbReference type="Proteomes" id="UP000269154"/>
    </source>
</evidence>
<dbReference type="Proteomes" id="UP000269154">
    <property type="component" value="Unassembled WGS sequence"/>
</dbReference>
<name>A0A3N6QNR5_9CYAN</name>
<keyword evidence="1" id="KW-0238">DNA-binding</keyword>
<protein>
    <recommendedName>
        <fullName evidence="2">Cas12f1-like TNB domain-containing protein</fullName>
    </recommendedName>
</protein>
<evidence type="ECO:0000313" key="3">
    <source>
        <dbReference type="EMBL" id="RQH47237.1"/>
    </source>
</evidence>
<keyword evidence="4" id="KW-1185">Reference proteome</keyword>
<comment type="caution">
    <text evidence="3">The sequence shown here is derived from an EMBL/GenBank/DDBJ whole genome shotgun (WGS) entry which is preliminary data.</text>
</comment>
<dbReference type="OrthoDB" id="448196at2"/>
<sequence length="85" mass="9845">METYLKRDGDIESIFQQRLTTKIVSYGGTVVLADQWFQSSKTCHYCGRINQELKLKDRTGELSSLWNENRPRLECCTVVISVWGN</sequence>
<dbReference type="Pfam" id="PF07282">
    <property type="entry name" value="Cas12f1-like_TNB"/>
    <property type="match status" value="1"/>
</dbReference>
<dbReference type="EMBL" id="RCBY01000036">
    <property type="protein sequence ID" value="RQH47237.1"/>
    <property type="molecule type" value="Genomic_DNA"/>
</dbReference>
<dbReference type="InterPro" id="IPR010095">
    <property type="entry name" value="Cas12f1-like_TNB"/>
</dbReference>
<reference evidence="3 4" key="1">
    <citation type="journal article" date="2018" name="ACS Chem. Biol.">
        <title>Ketoreductase domain dysfunction expands chemodiversity: malyngamide biosynthesis in the cyanobacterium Okeania hirsuta.</title>
        <authorList>
            <person name="Moss N.A."/>
            <person name="Leao T."/>
            <person name="Rankin M."/>
            <person name="McCullough T.M."/>
            <person name="Qu P."/>
            <person name="Korobeynikov A."/>
            <person name="Smith J.L."/>
            <person name="Gerwick L."/>
            <person name="Gerwick W.H."/>
        </authorList>
    </citation>
    <scope>NUCLEOTIDE SEQUENCE [LARGE SCALE GENOMIC DNA]</scope>
    <source>
        <strain evidence="3 4">PAB10Feb10-1</strain>
    </source>
</reference>
<feature type="domain" description="Cas12f1-like TNB" evidence="2">
    <location>
        <begin position="15"/>
        <end position="55"/>
    </location>
</feature>